<dbReference type="SMART" id="SM00636">
    <property type="entry name" value="Glyco_18"/>
    <property type="match status" value="1"/>
</dbReference>
<dbReference type="GO" id="GO:0005975">
    <property type="term" value="P:carbohydrate metabolic process"/>
    <property type="evidence" value="ECO:0007669"/>
    <property type="project" value="InterPro"/>
</dbReference>
<dbReference type="InterPro" id="IPR017853">
    <property type="entry name" value="GH"/>
</dbReference>
<dbReference type="EMBL" id="PDUG01000005">
    <property type="protein sequence ID" value="PIC29162.1"/>
    <property type="molecule type" value="Genomic_DNA"/>
</dbReference>
<feature type="transmembrane region" description="Helical" evidence="1">
    <location>
        <begin position="41"/>
        <end position="61"/>
    </location>
</feature>
<dbReference type="PROSITE" id="PS51910">
    <property type="entry name" value="GH18_2"/>
    <property type="match status" value="1"/>
</dbReference>
<dbReference type="PANTHER" id="PTHR46073:SF1">
    <property type="entry name" value="GH18 DOMAIN-CONTAINING PROTEIN-RELATED"/>
    <property type="match status" value="1"/>
</dbReference>
<sequence length="445" mass="51310">MSLYHSVTVNSDSQNFEPVIVEVSNFYWKMDYYHREKRKKVISFVFSMLVISGCVAGYGTYGKEDHEVVRSSGEFSQLLRDPPSGTIPETTRTLTTKPIQKITTTTTESWTSTIPFCPERVVAYYSGTGHRDVSNIDFSKLSHLIFFHLLLDLNGNVSFRHEHQKLRFLELKEKARRANNNIKFMVSIEEDGVGFQFSKVASKAEKRQIFFNSFTTILQNYELDGIDIIWMHPYREDFANQVTLIQELREHLDRLTVETKKPYVISLVAPALGSTLGTNLGENIKNILEYVDFLSIRSFDYWKFSTVASAPLYSKTGPNVNDTVIYYIRKSGGNVEKLNLGLEFSGTFLNDVNSKKSQEQRGKVFWRNLEKEGWKDSISSWDLESQTSYIRQKRKYLSFENVKSLSKKMKYFNRQDLGGLMIWSLEMDDDKNTLLGAVSSCGYNQ</sequence>
<dbReference type="Proteomes" id="UP000230233">
    <property type="component" value="Chromosome V"/>
</dbReference>
<keyword evidence="1" id="KW-0472">Membrane</keyword>
<protein>
    <recommendedName>
        <fullName evidence="2">GH18 domain-containing protein</fullName>
    </recommendedName>
</protein>
<dbReference type="PANTHER" id="PTHR46073">
    <property type="entry name" value="CHITINASE"/>
    <property type="match status" value="1"/>
</dbReference>
<organism evidence="3 4">
    <name type="scientific">Caenorhabditis nigoni</name>
    <dbReference type="NCBI Taxonomy" id="1611254"/>
    <lineage>
        <taxon>Eukaryota</taxon>
        <taxon>Metazoa</taxon>
        <taxon>Ecdysozoa</taxon>
        <taxon>Nematoda</taxon>
        <taxon>Chromadorea</taxon>
        <taxon>Rhabditida</taxon>
        <taxon>Rhabditina</taxon>
        <taxon>Rhabditomorpha</taxon>
        <taxon>Rhabditoidea</taxon>
        <taxon>Rhabditidae</taxon>
        <taxon>Peloderinae</taxon>
        <taxon>Caenorhabditis</taxon>
    </lineage>
</organism>
<dbReference type="OrthoDB" id="76388at2759"/>
<accession>A0A2G5TPJ4</accession>
<feature type="domain" description="GH18" evidence="2">
    <location>
        <begin position="119"/>
        <end position="445"/>
    </location>
</feature>
<dbReference type="InterPro" id="IPR011583">
    <property type="entry name" value="Chitinase_II/V-like_cat"/>
</dbReference>
<dbReference type="GO" id="GO:0008061">
    <property type="term" value="F:chitin binding"/>
    <property type="evidence" value="ECO:0007669"/>
    <property type="project" value="InterPro"/>
</dbReference>
<dbReference type="InterPro" id="IPR001223">
    <property type="entry name" value="Glyco_hydro18_cat"/>
</dbReference>
<evidence type="ECO:0000313" key="4">
    <source>
        <dbReference type="Proteomes" id="UP000230233"/>
    </source>
</evidence>
<gene>
    <name evidence="3" type="primary">Cnig_chr_V.g20844</name>
    <name evidence="3" type="ORF">B9Z55_020844</name>
</gene>
<dbReference type="SUPFAM" id="SSF51445">
    <property type="entry name" value="(Trans)glycosidases"/>
    <property type="match status" value="1"/>
</dbReference>
<dbReference type="AlphaFoldDB" id="A0A2G5TPJ4"/>
<comment type="caution">
    <text evidence="3">The sequence shown here is derived from an EMBL/GenBank/DDBJ whole genome shotgun (WGS) entry which is preliminary data.</text>
</comment>
<reference evidence="4" key="1">
    <citation type="submission" date="2017-10" db="EMBL/GenBank/DDBJ databases">
        <title>Rapid genome shrinkage in a self-fertile nematode reveals novel sperm competition proteins.</title>
        <authorList>
            <person name="Yin D."/>
            <person name="Schwarz E.M."/>
            <person name="Thomas C.G."/>
            <person name="Felde R.L."/>
            <person name="Korf I.F."/>
            <person name="Cutter A.D."/>
            <person name="Schartner C.M."/>
            <person name="Ralston E.J."/>
            <person name="Meyer B.J."/>
            <person name="Haag E.S."/>
        </authorList>
    </citation>
    <scope>NUCLEOTIDE SEQUENCE [LARGE SCALE GENOMIC DNA]</scope>
    <source>
        <strain evidence="4">JU1422</strain>
    </source>
</reference>
<name>A0A2G5TPJ4_9PELO</name>
<dbReference type="Gene3D" id="3.20.20.80">
    <property type="entry name" value="Glycosidases"/>
    <property type="match status" value="2"/>
</dbReference>
<evidence type="ECO:0000259" key="2">
    <source>
        <dbReference type="PROSITE" id="PS51910"/>
    </source>
</evidence>
<keyword evidence="1" id="KW-0812">Transmembrane</keyword>
<proteinExistence type="predicted"/>
<dbReference type="STRING" id="1611254.A0A2G5TPJ4"/>
<keyword evidence="1" id="KW-1133">Transmembrane helix</keyword>
<evidence type="ECO:0000313" key="3">
    <source>
        <dbReference type="EMBL" id="PIC29162.1"/>
    </source>
</evidence>
<keyword evidence="4" id="KW-1185">Reference proteome</keyword>
<evidence type="ECO:0000256" key="1">
    <source>
        <dbReference type="SAM" id="Phobius"/>
    </source>
</evidence>
<dbReference type="Pfam" id="PF00704">
    <property type="entry name" value="Glyco_hydro_18"/>
    <property type="match status" value="1"/>
</dbReference>